<dbReference type="EMBL" id="CP012029">
    <property type="protein sequence ID" value="ALO27811.1"/>
    <property type="molecule type" value="Genomic_DNA"/>
</dbReference>
<protein>
    <submittedName>
        <fullName evidence="1">Uncharacterized protein</fullName>
    </submittedName>
</protein>
<sequence length="66" mass="7857">MSVSASLKWMFEAILLIRIMEFFNNSITNLPDRLSLISFKFLETALKLFLPLKWDEVVRFRILHLV</sequence>
<evidence type="ECO:0000313" key="1">
    <source>
        <dbReference type="EMBL" id="ALO27811.1"/>
    </source>
</evidence>
<accession>A0A0S2IWZ3</accession>
<dbReference type="PATRIC" id="fig|280505.15.peg.3540"/>
<name>A0A0S2IWZ3_LEPBO</name>
<organism evidence="1">
    <name type="scientific">Leptospira borgpetersenii serovar Ballum</name>
    <dbReference type="NCBI Taxonomy" id="280505"/>
    <lineage>
        <taxon>Bacteria</taxon>
        <taxon>Pseudomonadati</taxon>
        <taxon>Spirochaetota</taxon>
        <taxon>Spirochaetia</taxon>
        <taxon>Leptospirales</taxon>
        <taxon>Leptospiraceae</taxon>
        <taxon>Leptospira</taxon>
    </lineage>
</organism>
<proteinExistence type="predicted"/>
<dbReference type="Proteomes" id="UP000058857">
    <property type="component" value="Chromosome 1"/>
</dbReference>
<dbReference type="AlphaFoldDB" id="A0A0S2IWZ3"/>
<reference evidence="1 2" key="1">
    <citation type="journal article" date="2015" name="PLoS Negl. Trop. Dis.">
        <title>Distribution of Plasmids in Distinct Leptospira Pathogenic Species.</title>
        <authorList>
            <person name="Wang Y."/>
            <person name="Zhuang X."/>
            <person name="Zhong Y."/>
            <person name="Zhang C."/>
            <person name="Zhang Y."/>
            <person name="Zeng L."/>
            <person name="Zhu Y."/>
            <person name="He P."/>
            <person name="Dong K."/>
            <person name="Pal U."/>
            <person name="Guo X."/>
            <person name="Qin J."/>
        </authorList>
    </citation>
    <scope>NUCLEOTIDE SEQUENCE [LARGE SCALE GENOMIC DNA]</scope>
    <source>
        <strain evidence="1 2">56604</strain>
    </source>
</reference>
<gene>
    <name evidence="1" type="ORF">LBBP_03629</name>
</gene>
<evidence type="ECO:0000313" key="2">
    <source>
        <dbReference type="Proteomes" id="UP000058857"/>
    </source>
</evidence>